<gene>
    <name evidence="1" type="primary">NUDT16</name>
    <name evidence="1" type="ORF">SDJN03_18004</name>
</gene>
<organism evidence="1 2">
    <name type="scientific">Cucurbita argyrosperma subsp. sororia</name>
    <dbReference type="NCBI Taxonomy" id="37648"/>
    <lineage>
        <taxon>Eukaryota</taxon>
        <taxon>Viridiplantae</taxon>
        <taxon>Streptophyta</taxon>
        <taxon>Embryophyta</taxon>
        <taxon>Tracheophyta</taxon>
        <taxon>Spermatophyta</taxon>
        <taxon>Magnoliopsida</taxon>
        <taxon>eudicotyledons</taxon>
        <taxon>Gunneridae</taxon>
        <taxon>Pentapetalae</taxon>
        <taxon>rosids</taxon>
        <taxon>fabids</taxon>
        <taxon>Cucurbitales</taxon>
        <taxon>Cucurbitaceae</taxon>
        <taxon>Cucurbiteae</taxon>
        <taxon>Cucurbita</taxon>
    </lineage>
</organism>
<comment type="caution">
    <text evidence="1">The sequence shown here is derived from an EMBL/GenBank/DDBJ whole genome shotgun (WGS) entry which is preliminary data.</text>
</comment>
<reference evidence="1 2" key="1">
    <citation type="journal article" date="2021" name="Hortic Res">
        <title>The domestication of Cucurbita argyrosperma as revealed by the genome of its wild relative.</title>
        <authorList>
            <person name="Barrera-Redondo J."/>
            <person name="Sanchez-de la Vega G."/>
            <person name="Aguirre-Liguori J.A."/>
            <person name="Castellanos-Morales G."/>
            <person name="Gutierrez-Guerrero Y.T."/>
            <person name="Aguirre-Dugua X."/>
            <person name="Aguirre-Planter E."/>
            <person name="Tenaillon M.I."/>
            <person name="Lira-Saade R."/>
            <person name="Eguiarte L.E."/>
        </authorList>
    </citation>
    <scope>NUCLEOTIDE SEQUENCE [LARGE SCALE GENOMIC DNA]</scope>
    <source>
        <strain evidence="1">JBR-2021</strain>
    </source>
</reference>
<dbReference type="AlphaFoldDB" id="A0AAV6MS25"/>
<accession>A0AAV6MS25</accession>
<name>A0AAV6MS25_9ROSI</name>
<sequence>MGNPHLIRNSSLLVNFNPRWSYICEKLSDDDFIGRQDTSSSEGSSDEVSDKVVEVLMIDKPSGPGLLFPKGGWENDETVEEASDYAMKWTVQAEDLLSLYYHGW</sequence>
<dbReference type="GO" id="GO:0016787">
    <property type="term" value="F:hydrolase activity"/>
    <property type="evidence" value="ECO:0007669"/>
    <property type="project" value="UniProtKB-KW"/>
</dbReference>
<evidence type="ECO:0000313" key="1">
    <source>
        <dbReference type="EMBL" id="KAG6585271.1"/>
    </source>
</evidence>
<feature type="non-terminal residue" evidence="1">
    <location>
        <position position="1"/>
    </location>
</feature>
<evidence type="ECO:0000313" key="2">
    <source>
        <dbReference type="Proteomes" id="UP000685013"/>
    </source>
</evidence>
<keyword evidence="1" id="KW-0378">Hydrolase</keyword>
<dbReference type="Proteomes" id="UP000685013">
    <property type="component" value="Chromosome 12"/>
</dbReference>
<keyword evidence="2" id="KW-1185">Reference proteome</keyword>
<proteinExistence type="predicted"/>
<dbReference type="EMBL" id="JAGKQH010000012">
    <property type="protein sequence ID" value="KAG6585271.1"/>
    <property type="molecule type" value="Genomic_DNA"/>
</dbReference>
<protein>
    <submittedName>
        <fullName evidence="1">Nudix hydrolase 16, mitochondrial</fullName>
    </submittedName>
</protein>